<reference evidence="2" key="2">
    <citation type="submission" date="2021-09" db="EMBL/GenBank/DDBJ databases">
        <authorList>
            <person name="Gilroy R."/>
        </authorList>
    </citation>
    <scope>NUCLEOTIDE SEQUENCE</scope>
    <source>
        <strain evidence="2">CHK149-3286</strain>
    </source>
</reference>
<accession>A0A921GYX7</accession>
<dbReference type="EMBL" id="DYVT01000095">
    <property type="protein sequence ID" value="HJF68324.1"/>
    <property type="molecule type" value="Genomic_DNA"/>
</dbReference>
<protein>
    <submittedName>
        <fullName evidence="2">Uncharacterized protein</fullName>
    </submittedName>
</protein>
<feature type="transmembrane region" description="Helical" evidence="1">
    <location>
        <begin position="29"/>
        <end position="49"/>
    </location>
</feature>
<dbReference type="Proteomes" id="UP000706163">
    <property type="component" value="Unassembled WGS sequence"/>
</dbReference>
<reference evidence="2" key="1">
    <citation type="journal article" date="2021" name="PeerJ">
        <title>Extensive microbial diversity within the chicken gut microbiome revealed by metagenomics and culture.</title>
        <authorList>
            <person name="Gilroy R."/>
            <person name="Ravi A."/>
            <person name="Getino M."/>
            <person name="Pursley I."/>
            <person name="Horton D.L."/>
            <person name="Alikhan N.F."/>
            <person name="Baker D."/>
            <person name="Gharbi K."/>
            <person name="Hall N."/>
            <person name="Watson M."/>
            <person name="Adriaenssens E.M."/>
            <person name="Foster-Nyarko E."/>
            <person name="Jarju S."/>
            <person name="Secka A."/>
            <person name="Antonio M."/>
            <person name="Oren A."/>
            <person name="Chaudhuri R.R."/>
            <person name="La Ragione R."/>
            <person name="Hildebrand F."/>
            <person name="Pallen M.J."/>
        </authorList>
    </citation>
    <scope>NUCLEOTIDE SEQUENCE</scope>
    <source>
        <strain evidence="2">CHK149-3286</strain>
    </source>
</reference>
<evidence type="ECO:0000313" key="2">
    <source>
        <dbReference type="EMBL" id="HJF68324.1"/>
    </source>
</evidence>
<proteinExistence type="predicted"/>
<keyword evidence="1" id="KW-1133">Transmembrane helix</keyword>
<dbReference type="RefSeq" id="WP_232137627.1">
    <property type="nucleotide sequence ID" value="NZ_DYVT01000095.1"/>
</dbReference>
<dbReference type="AlphaFoldDB" id="A0A921GYX7"/>
<evidence type="ECO:0000313" key="3">
    <source>
        <dbReference type="Proteomes" id="UP000706163"/>
    </source>
</evidence>
<keyword evidence="1" id="KW-0812">Transmembrane</keyword>
<evidence type="ECO:0000256" key="1">
    <source>
        <dbReference type="SAM" id="Phobius"/>
    </source>
</evidence>
<gene>
    <name evidence="2" type="ORF">K8V85_08435</name>
</gene>
<organism evidence="2 3">
    <name type="scientific">Staphylococcus kloosii</name>
    <dbReference type="NCBI Taxonomy" id="29384"/>
    <lineage>
        <taxon>Bacteria</taxon>
        <taxon>Bacillati</taxon>
        <taxon>Bacillota</taxon>
        <taxon>Bacilli</taxon>
        <taxon>Bacillales</taxon>
        <taxon>Staphylococcaceae</taxon>
        <taxon>Staphylococcus</taxon>
    </lineage>
</organism>
<keyword evidence="1" id="KW-0472">Membrane</keyword>
<name>A0A921GYX7_9STAP</name>
<comment type="caution">
    <text evidence="2">The sequence shown here is derived from an EMBL/GenBank/DDBJ whole genome shotgun (WGS) entry which is preliminary data.</text>
</comment>
<sequence length="64" mass="6946">MSALVLIIVGLLLGLYFHRRKAPMTVKDWFLGLAVILVCIIIVSGFQNVDAIVQGFKDGAESGK</sequence>